<proteinExistence type="predicted"/>
<comment type="caution">
    <text evidence="1">The sequence shown here is derived from an EMBL/GenBank/DDBJ whole genome shotgun (WGS) entry which is preliminary data.</text>
</comment>
<organism evidence="1 2">
    <name type="scientific">Acetobacter orientalis</name>
    <dbReference type="NCBI Taxonomy" id="146474"/>
    <lineage>
        <taxon>Bacteria</taxon>
        <taxon>Pseudomonadati</taxon>
        <taxon>Pseudomonadota</taxon>
        <taxon>Alphaproteobacteria</taxon>
        <taxon>Acetobacterales</taxon>
        <taxon>Acetobacteraceae</taxon>
        <taxon>Acetobacter</taxon>
    </lineage>
</organism>
<accession>A0A252BGQ5</accession>
<dbReference type="EMBL" id="JOOY01000008">
    <property type="protein sequence ID" value="OUJ03542.1"/>
    <property type="molecule type" value="Genomic_DNA"/>
</dbReference>
<evidence type="ECO:0000313" key="1">
    <source>
        <dbReference type="EMBL" id="OUJ03542.1"/>
    </source>
</evidence>
<protein>
    <submittedName>
        <fullName evidence="1">Uncharacterized protein</fullName>
    </submittedName>
</protein>
<dbReference type="AlphaFoldDB" id="A0A252BGQ5"/>
<sequence length="92" mass="10416">MPFQLMAAPPYRWWCKCACARPYFIMVVAFYHTTRKSDTTPRLCAATIKAQPCVWLPYYPQPNAKLPGFTITRLVAALHLAQTQNQTGTPAL</sequence>
<gene>
    <name evidence="1" type="ORF">HK15_12590</name>
</gene>
<reference evidence="1 2" key="1">
    <citation type="submission" date="2014-06" db="EMBL/GenBank/DDBJ databases">
        <authorList>
            <person name="Ju J."/>
            <person name="Zhang J."/>
        </authorList>
    </citation>
    <scope>NUCLEOTIDE SEQUENCE [LARGE SCALE GENOMIC DNA]</scope>
    <source>
        <strain evidence="1">DmW_048</strain>
    </source>
</reference>
<name>A0A252BGQ5_9PROT</name>
<dbReference type="Proteomes" id="UP000194999">
    <property type="component" value="Unassembled WGS sequence"/>
</dbReference>
<evidence type="ECO:0000313" key="2">
    <source>
        <dbReference type="Proteomes" id="UP000194999"/>
    </source>
</evidence>